<dbReference type="AlphaFoldDB" id="A0A9I9EBV1"/>
<dbReference type="EnsemblPlants" id="MELO3C031420.2.1">
    <property type="protein sequence ID" value="MELO3C031420.2.1"/>
    <property type="gene ID" value="MELO3C031420.2"/>
</dbReference>
<name>A0A9I9EBV1_CUCME</name>
<protein>
    <submittedName>
        <fullName evidence="2">Uncharacterized protein</fullName>
    </submittedName>
</protein>
<evidence type="ECO:0000313" key="2">
    <source>
        <dbReference type="EnsemblPlants" id="MELO3C031420.2.1"/>
    </source>
</evidence>
<keyword evidence="1" id="KW-1133">Transmembrane helix</keyword>
<reference evidence="2" key="1">
    <citation type="submission" date="2023-03" db="UniProtKB">
        <authorList>
            <consortium name="EnsemblPlants"/>
        </authorList>
    </citation>
    <scope>IDENTIFICATION</scope>
</reference>
<dbReference type="Gramene" id="MELO3C031420.2.1">
    <property type="protein sequence ID" value="MELO3C031420.2.1"/>
    <property type="gene ID" value="MELO3C031420.2"/>
</dbReference>
<keyword evidence="1" id="KW-0472">Membrane</keyword>
<organism evidence="2">
    <name type="scientific">Cucumis melo</name>
    <name type="common">Muskmelon</name>
    <dbReference type="NCBI Taxonomy" id="3656"/>
    <lineage>
        <taxon>Eukaryota</taxon>
        <taxon>Viridiplantae</taxon>
        <taxon>Streptophyta</taxon>
        <taxon>Embryophyta</taxon>
        <taxon>Tracheophyta</taxon>
        <taxon>Spermatophyta</taxon>
        <taxon>Magnoliopsida</taxon>
        <taxon>eudicotyledons</taxon>
        <taxon>Gunneridae</taxon>
        <taxon>Pentapetalae</taxon>
        <taxon>rosids</taxon>
        <taxon>fabids</taxon>
        <taxon>Cucurbitales</taxon>
        <taxon>Cucurbitaceae</taxon>
        <taxon>Benincaseae</taxon>
        <taxon>Cucumis</taxon>
    </lineage>
</organism>
<proteinExistence type="predicted"/>
<evidence type="ECO:0000256" key="1">
    <source>
        <dbReference type="SAM" id="Phobius"/>
    </source>
</evidence>
<keyword evidence="1" id="KW-0812">Transmembrane</keyword>
<feature type="transmembrane region" description="Helical" evidence="1">
    <location>
        <begin position="56"/>
        <end position="76"/>
    </location>
</feature>
<sequence length="148" mass="16742">MKKTGQLVFTRNQESVPVALESLFGMGQVKGVMCARILEVVLFQGLYEFIHKESDLHVFSFVFVSVIFGATCYMIYEIFINYITEILSLRLEITVCTLVEIEFLVPDTALVSLGLLMKSVNFEIQVQNALFVGFTPSFCNAPTFEVKF</sequence>
<accession>A0A9I9EBV1</accession>